<protein>
    <submittedName>
        <fullName evidence="1">Uncharacterized protein</fullName>
    </submittedName>
</protein>
<dbReference type="Proteomes" id="UP000249518">
    <property type="component" value="Unassembled WGS sequence"/>
</dbReference>
<proteinExistence type="predicted"/>
<organism evidence="1 2">
    <name type="scientific">Flavobacterium lacus</name>
    <dbReference type="NCBI Taxonomy" id="1353778"/>
    <lineage>
        <taxon>Bacteria</taxon>
        <taxon>Pseudomonadati</taxon>
        <taxon>Bacteroidota</taxon>
        <taxon>Flavobacteriia</taxon>
        <taxon>Flavobacteriales</taxon>
        <taxon>Flavobacteriaceae</taxon>
        <taxon>Flavobacterium</taxon>
    </lineage>
</organism>
<dbReference type="EMBL" id="QLSV01000004">
    <property type="protein sequence ID" value="RAR48977.1"/>
    <property type="molecule type" value="Genomic_DNA"/>
</dbReference>
<reference evidence="1 2" key="1">
    <citation type="submission" date="2018-06" db="EMBL/GenBank/DDBJ databases">
        <title>Genomic Encyclopedia of Type Strains, Phase III (KMG-III): the genomes of soil and plant-associated and newly described type strains.</title>
        <authorList>
            <person name="Whitman W."/>
        </authorList>
    </citation>
    <scope>NUCLEOTIDE SEQUENCE [LARGE SCALE GENOMIC DNA]</scope>
    <source>
        <strain evidence="1 2">CGMCC 1.12504</strain>
    </source>
</reference>
<dbReference type="AlphaFoldDB" id="A0A328WX36"/>
<dbReference type="RefSeq" id="WP_112085434.1">
    <property type="nucleotide sequence ID" value="NZ_QLSV01000004.1"/>
</dbReference>
<sequence>MEIKPKFGFDKLLFGMKQKDVEAIYGKANHSFIDEEDNMVLMYNALKARLTFYAEEDFKLGYIIISNPNAILFDEKIIGQNANESKEYLSKKGLKSFEVESFDSFSNLFNEDFWTILQTEFDEVIKVEIGAIIKNQDEFDWKF</sequence>
<comment type="caution">
    <text evidence="1">The sequence shown here is derived from an EMBL/GenBank/DDBJ whole genome shotgun (WGS) entry which is preliminary data.</text>
</comment>
<keyword evidence="2" id="KW-1185">Reference proteome</keyword>
<evidence type="ECO:0000313" key="1">
    <source>
        <dbReference type="EMBL" id="RAR48977.1"/>
    </source>
</evidence>
<accession>A0A328WX36</accession>
<dbReference type="OrthoDB" id="5701146at2"/>
<gene>
    <name evidence="1" type="ORF">B0I10_104114</name>
</gene>
<evidence type="ECO:0000313" key="2">
    <source>
        <dbReference type="Proteomes" id="UP000249518"/>
    </source>
</evidence>
<name>A0A328WX36_9FLAO</name>